<evidence type="ECO:0000313" key="3">
    <source>
        <dbReference type="Proteomes" id="UP000255355"/>
    </source>
</evidence>
<accession>A0A370H167</accession>
<dbReference type="SUPFAM" id="SSF54909">
    <property type="entry name" value="Dimeric alpha+beta barrel"/>
    <property type="match status" value="1"/>
</dbReference>
<dbReference type="GO" id="GO:0004497">
    <property type="term" value="F:monooxygenase activity"/>
    <property type="evidence" value="ECO:0007669"/>
    <property type="project" value="UniProtKB-KW"/>
</dbReference>
<gene>
    <name evidence="2" type="ORF">DFR68_106216</name>
</gene>
<dbReference type="PROSITE" id="PS51725">
    <property type="entry name" value="ABM"/>
    <property type="match status" value="1"/>
</dbReference>
<dbReference type="PANTHER" id="PTHR33336">
    <property type="entry name" value="QUINOL MONOOXYGENASE YGIN-RELATED"/>
    <property type="match status" value="1"/>
</dbReference>
<dbReference type="AlphaFoldDB" id="A0A370H167"/>
<keyword evidence="2" id="KW-0560">Oxidoreductase</keyword>
<evidence type="ECO:0000313" key="2">
    <source>
        <dbReference type="EMBL" id="RDI49779.1"/>
    </source>
</evidence>
<dbReference type="InterPro" id="IPR050744">
    <property type="entry name" value="AI-2_Isomerase_LsrG"/>
</dbReference>
<name>A0A370H167_9NOCA</name>
<dbReference type="Pfam" id="PF03992">
    <property type="entry name" value="ABM"/>
    <property type="match status" value="1"/>
</dbReference>
<protein>
    <submittedName>
        <fullName evidence="2">Quinol monooxygenase YgiN</fullName>
    </submittedName>
</protein>
<dbReference type="Proteomes" id="UP000255355">
    <property type="component" value="Unassembled WGS sequence"/>
</dbReference>
<reference evidence="2 3" key="1">
    <citation type="submission" date="2018-07" db="EMBL/GenBank/DDBJ databases">
        <title>Genomic Encyclopedia of Type Strains, Phase IV (KMG-IV): sequencing the most valuable type-strain genomes for metagenomic binning, comparative biology and taxonomic classification.</title>
        <authorList>
            <person name="Goeker M."/>
        </authorList>
    </citation>
    <scope>NUCLEOTIDE SEQUENCE [LARGE SCALE GENOMIC DNA]</scope>
    <source>
        <strain evidence="2 3">DSM 44952</strain>
    </source>
</reference>
<dbReference type="Gene3D" id="3.30.70.100">
    <property type="match status" value="1"/>
</dbReference>
<keyword evidence="3" id="KW-1185">Reference proteome</keyword>
<comment type="caution">
    <text evidence="2">The sequence shown here is derived from an EMBL/GenBank/DDBJ whole genome shotgun (WGS) entry which is preliminary data.</text>
</comment>
<proteinExistence type="predicted"/>
<keyword evidence="2" id="KW-0503">Monooxygenase</keyword>
<dbReference type="EMBL" id="QQAZ01000006">
    <property type="protein sequence ID" value="RDI49779.1"/>
    <property type="molecule type" value="Genomic_DNA"/>
</dbReference>
<sequence length="123" mass="13245">MITHEPPAEPTAPAYRSAMESPLTVVAASSSSPDNADEFGRVLQKFALAARTEAGCLSFEVFRSVERPEHYVTVERYTGADALAAHQASDHFREIVLGELMPLFVSGAADVYGAPIQVPPARE</sequence>
<dbReference type="PANTHER" id="PTHR33336:SF3">
    <property type="entry name" value="ABM DOMAIN-CONTAINING PROTEIN"/>
    <property type="match status" value="1"/>
</dbReference>
<dbReference type="InterPro" id="IPR007138">
    <property type="entry name" value="ABM_dom"/>
</dbReference>
<organism evidence="2 3">
    <name type="scientific">Nocardia mexicana</name>
    <dbReference type="NCBI Taxonomy" id="279262"/>
    <lineage>
        <taxon>Bacteria</taxon>
        <taxon>Bacillati</taxon>
        <taxon>Actinomycetota</taxon>
        <taxon>Actinomycetes</taxon>
        <taxon>Mycobacteriales</taxon>
        <taxon>Nocardiaceae</taxon>
        <taxon>Nocardia</taxon>
    </lineage>
</organism>
<feature type="domain" description="ABM" evidence="1">
    <location>
        <begin position="23"/>
        <end position="112"/>
    </location>
</feature>
<evidence type="ECO:0000259" key="1">
    <source>
        <dbReference type="PROSITE" id="PS51725"/>
    </source>
</evidence>
<dbReference type="InterPro" id="IPR011008">
    <property type="entry name" value="Dimeric_a/b-barrel"/>
</dbReference>
<dbReference type="STRING" id="1210089.GCA_001613165_02382"/>